<accession>A0AAE1FGN6</accession>
<evidence type="ECO:0000313" key="2">
    <source>
        <dbReference type="Proteomes" id="UP001286313"/>
    </source>
</evidence>
<dbReference type="InterPro" id="IPR012337">
    <property type="entry name" value="RNaseH-like_sf"/>
</dbReference>
<comment type="caution">
    <text evidence="1">The sequence shown here is derived from an EMBL/GenBank/DDBJ whole genome shotgun (WGS) entry which is preliminary data.</text>
</comment>
<proteinExistence type="predicted"/>
<name>A0AAE1FGN6_PETCI</name>
<dbReference type="PANTHER" id="PTHR37162:SF1">
    <property type="entry name" value="BED-TYPE DOMAIN-CONTAINING PROTEIN"/>
    <property type="match status" value="1"/>
</dbReference>
<dbReference type="AlphaFoldDB" id="A0AAE1FGN6"/>
<dbReference type="Proteomes" id="UP001286313">
    <property type="component" value="Unassembled WGS sequence"/>
</dbReference>
<dbReference type="EMBL" id="JAWQEG010002244">
    <property type="protein sequence ID" value="KAK3873244.1"/>
    <property type="molecule type" value="Genomic_DNA"/>
</dbReference>
<sequence>MDKWTKYERKYKKDWEKEDGLKERIAGVPRDDTVAACKFCNTTVRAHHFDLVNHKSTEKHKINALPFSNMRTLFQSGIPRSGGITNSAKVNELKLAAHIACHSSIKTVDHLGELVKEISGKETALSLHRTKCSALINQALGPCMMKELCSDISDTEYSLIIDESTDITTEKKLAVLVRYPSFSKKKIITSFLGLVELERGTAEAVTTSLLNFIQATVKLDVKKCTGLATDGCNTMCGAHNSVLSRFREVNPQITHIKCICHSLQLCTSYAMRKLPSHQEFMVSETYRYFSHSTLRQQKYAQLYSTINVGEQPLKLQQLSETRWLAIAPCLTRVLQQYDELKLHFEISKHEEKNYTADLLHQMYSDPANKLYLVFLQPVVSQVNRVNKMFEMDHCNVSKLLAELMSLYKSILG</sequence>
<dbReference type="PANTHER" id="PTHR37162">
    <property type="entry name" value="HAT FAMILY DIMERISATION DOMAINCONTAINING PROTEIN-RELATED"/>
    <property type="match status" value="1"/>
</dbReference>
<gene>
    <name evidence="1" type="ORF">Pcinc_021730</name>
</gene>
<reference evidence="1" key="1">
    <citation type="submission" date="2023-10" db="EMBL/GenBank/DDBJ databases">
        <title>Genome assemblies of two species of porcelain crab, Petrolisthes cinctipes and Petrolisthes manimaculis (Anomura: Porcellanidae).</title>
        <authorList>
            <person name="Angst P."/>
        </authorList>
    </citation>
    <scope>NUCLEOTIDE SEQUENCE</scope>
    <source>
        <strain evidence="1">PB745_01</strain>
        <tissue evidence="1">Gill</tissue>
    </source>
</reference>
<organism evidence="1 2">
    <name type="scientific">Petrolisthes cinctipes</name>
    <name type="common">Flat porcelain crab</name>
    <dbReference type="NCBI Taxonomy" id="88211"/>
    <lineage>
        <taxon>Eukaryota</taxon>
        <taxon>Metazoa</taxon>
        <taxon>Ecdysozoa</taxon>
        <taxon>Arthropoda</taxon>
        <taxon>Crustacea</taxon>
        <taxon>Multicrustacea</taxon>
        <taxon>Malacostraca</taxon>
        <taxon>Eumalacostraca</taxon>
        <taxon>Eucarida</taxon>
        <taxon>Decapoda</taxon>
        <taxon>Pleocyemata</taxon>
        <taxon>Anomura</taxon>
        <taxon>Galatheoidea</taxon>
        <taxon>Porcellanidae</taxon>
        <taxon>Petrolisthes</taxon>
    </lineage>
</organism>
<evidence type="ECO:0000313" key="1">
    <source>
        <dbReference type="EMBL" id="KAK3873244.1"/>
    </source>
</evidence>
<evidence type="ECO:0008006" key="3">
    <source>
        <dbReference type="Google" id="ProtNLM"/>
    </source>
</evidence>
<dbReference type="SUPFAM" id="SSF53098">
    <property type="entry name" value="Ribonuclease H-like"/>
    <property type="match status" value="1"/>
</dbReference>
<protein>
    <recommendedName>
        <fullName evidence="3">DUF4371 domain-containing protein</fullName>
    </recommendedName>
</protein>
<keyword evidence="2" id="KW-1185">Reference proteome</keyword>